<keyword evidence="2" id="KW-1185">Reference proteome</keyword>
<reference evidence="1 2" key="1">
    <citation type="submission" date="2020-04" db="EMBL/GenBank/DDBJ databases">
        <title>Ramlibacter sp. G-1-2-2 isolated from soil.</title>
        <authorList>
            <person name="Dahal R.H."/>
        </authorList>
    </citation>
    <scope>NUCLEOTIDE SEQUENCE [LARGE SCALE GENOMIC DNA]</scope>
    <source>
        <strain evidence="1 2">G-1-2-2</strain>
    </source>
</reference>
<proteinExistence type="predicted"/>
<protein>
    <submittedName>
        <fullName evidence="1">Uncharacterized protein</fullName>
    </submittedName>
</protein>
<dbReference type="Proteomes" id="UP000541185">
    <property type="component" value="Unassembled WGS sequence"/>
</dbReference>
<dbReference type="AlphaFoldDB" id="A0A848H3L4"/>
<evidence type="ECO:0000313" key="1">
    <source>
        <dbReference type="EMBL" id="NML42368.1"/>
    </source>
</evidence>
<organism evidence="1 2">
    <name type="scientific">Ramlibacter agri</name>
    <dbReference type="NCBI Taxonomy" id="2728837"/>
    <lineage>
        <taxon>Bacteria</taxon>
        <taxon>Pseudomonadati</taxon>
        <taxon>Pseudomonadota</taxon>
        <taxon>Betaproteobacteria</taxon>
        <taxon>Burkholderiales</taxon>
        <taxon>Comamonadaceae</taxon>
        <taxon>Ramlibacter</taxon>
    </lineage>
</organism>
<name>A0A848H3L4_9BURK</name>
<accession>A0A848H3L4</accession>
<sequence length="145" mass="15455">MILVKTAAGQQVLKDRSVPLTPVQRAAFILFDGKRDLKDVLKSTAAMGVTQADVDQLLALGLLAGPPEPAQQEAVPDSGRTPQERFAEAYPIASRLSAGLGLRGFRLNLAVEAATSYEQLLGVSEKIREAVGEKDFAPLEQALKG</sequence>
<evidence type="ECO:0000313" key="2">
    <source>
        <dbReference type="Proteomes" id="UP000541185"/>
    </source>
</evidence>
<dbReference type="EMBL" id="JABBFX010000001">
    <property type="protein sequence ID" value="NML42368.1"/>
    <property type="molecule type" value="Genomic_DNA"/>
</dbReference>
<comment type="caution">
    <text evidence="1">The sequence shown here is derived from an EMBL/GenBank/DDBJ whole genome shotgun (WGS) entry which is preliminary data.</text>
</comment>
<gene>
    <name evidence="1" type="ORF">HHL11_01315</name>
</gene>
<dbReference type="RefSeq" id="WP_169416581.1">
    <property type="nucleotide sequence ID" value="NZ_JABBFX010000001.1"/>
</dbReference>